<evidence type="ECO:0000313" key="3">
    <source>
        <dbReference type="Proteomes" id="UP000027192"/>
    </source>
</evidence>
<organism evidence="2 3">
    <name type="scientific">Photobacterium galatheae</name>
    <dbReference type="NCBI Taxonomy" id="1654360"/>
    <lineage>
        <taxon>Bacteria</taxon>
        <taxon>Pseudomonadati</taxon>
        <taxon>Pseudomonadota</taxon>
        <taxon>Gammaproteobacteria</taxon>
        <taxon>Vibrionales</taxon>
        <taxon>Vibrionaceae</taxon>
        <taxon>Photobacterium</taxon>
    </lineage>
</organism>
<dbReference type="EMBL" id="JMIB01000027">
    <property type="protein sequence ID" value="KDM90892.1"/>
    <property type="molecule type" value="Genomic_DNA"/>
</dbReference>
<keyword evidence="3" id="KW-1185">Reference proteome</keyword>
<dbReference type="RefSeq" id="WP_036753774.1">
    <property type="nucleotide sequence ID" value="NZ_JAGSGC010000004.1"/>
</dbReference>
<feature type="coiled-coil region" evidence="1">
    <location>
        <begin position="84"/>
        <end position="163"/>
    </location>
</feature>
<sequence length="239" mass="27281">MFRKVSLIYLLSLTPAISYSSDFIHIIENKDYSSLKVSLYKEQPNVLSRKDGFSILDYAIAKKDKRAAIIIADYNNSSMSQRKLQAIEFEIAALSEQLKATQSKSKGVPEKLEKLMQERDKLKIEVGAESLKKVEKKLEELENLNSKEDIEHLKTKLSEVENLNQIKIKNLENELIKVLSSIQATKIPPNENDKFNFIVNSLESRINSLESQVMPIDIKNATLEGRAIFGEKIHLKTEE</sequence>
<name>A0A066RT68_9GAMM</name>
<keyword evidence="1" id="KW-0175">Coiled coil</keyword>
<proteinExistence type="predicted"/>
<gene>
    <name evidence="2" type="ORF">EA58_14120</name>
</gene>
<accession>A0A066RT68</accession>
<dbReference type="STRING" id="1654360.EA58_14120"/>
<evidence type="ECO:0000256" key="1">
    <source>
        <dbReference type="SAM" id="Coils"/>
    </source>
</evidence>
<protein>
    <submittedName>
        <fullName evidence="2">Uncharacterized protein</fullName>
    </submittedName>
</protein>
<dbReference type="Proteomes" id="UP000027192">
    <property type="component" value="Unassembled WGS sequence"/>
</dbReference>
<comment type="caution">
    <text evidence="2">The sequence shown here is derived from an EMBL/GenBank/DDBJ whole genome shotgun (WGS) entry which is preliminary data.</text>
</comment>
<evidence type="ECO:0000313" key="2">
    <source>
        <dbReference type="EMBL" id="KDM90892.1"/>
    </source>
</evidence>
<reference evidence="2 3" key="1">
    <citation type="submission" date="2014-04" db="EMBL/GenBank/DDBJ databases">
        <title>Draft genome sequence of Photobacterium halotolerans S2753: a solonamide, ngercheumicin and holomycin producer.</title>
        <authorList>
            <person name="Machado H.R."/>
            <person name="Gram L."/>
        </authorList>
    </citation>
    <scope>NUCLEOTIDE SEQUENCE [LARGE SCALE GENOMIC DNA]</scope>
    <source>
        <strain evidence="2 3">S2753</strain>
    </source>
</reference>
<dbReference type="AlphaFoldDB" id="A0A066RT68"/>